<keyword evidence="9" id="KW-1185">Reference proteome</keyword>
<reference evidence="8 9" key="1">
    <citation type="submission" date="2019-03" db="EMBL/GenBank/DDBJ databases">
        <title>Genomic Encyclopedia of Archaeal and Bacterial Type Strains, Phase II (KMG-II): from individual species to whole genera.</title>
        <authorList>
            <person name="Goeker M."/>
        </authorList>
    </citation>
    <scope>NUCLEOTIDE SEQUENCE [LARGE SCALE GENOMIC DNA]</scope>
    <source>
        <strain evidence="8 9">DSM 45499</strain>
    </source>
</reference>
<keyword evidence="5 7" id="KW-0472">Membrane</keyword>
<feature type="transmembrane region" description="Helical" evidence="7">
    <location>
        <begin position="111"/>
        <end position="130"/>
    </location>
</feature>
<feature type="compositionally biased region" description="Basic residues" evidence="6">
    <location>
        <begin position="370"/>
        <end position="385"/>
    </location>
</feature>
<dbReference type="EMBL" id="SOCP01000001">
    <property type="protein sequence ID" value="TDV57672.1"/>
    <property type="molecule type" value="Genomic_DNA"/>
</dbReference>
<evidence type="ECO:0000256" key="4">
    <source>
        <dbReference type="ARBA" id="ARBA00022989"/>
    </source>
</evidence>
<comment type="caution">
    <text evidence="8">The sequence shown here is derived from an EMBL/GenBank/DDBJ whole genome shotgun (WGS) entry which is preliminary data.</text>
</comment>
<evidence type="ECO:0000313" key="9">
    <source>
        <dbReference type="Proteomes" id="UP000294927"/>
    </source>
</evidence>
<accession>A0A4R7W542</accession>
<evidence type="ECO:0000256" key="2">
    <source>
        <dbReference type="ARBA" id="ARBA00022475"/>
    </source>
</evidence>
<dbReference type="Proteomes" id="UP000294927">
    <property type="component" value="Unassembled WGS sequence"/>
</dbReference>
<comment type="subcellular location">
    <subcellularLocation>
        <location evidence="1">Cell membrane</location>
        <topology evidence="1">Multi-pass membrane protein</topology>
    </subcellularLocation>
</comment>
<organism evidence="8 9">
    <name type="scientific">Actinophytocola oryzae</name>
    <dbReference type="NCBI Taxonomy" id="502181"/>
    <lineage>
        <taxon>Bacteria</taxon>
        <taxon>Bacillati</taxon>
        <taxon>Actinomycetota</taxon>
        <taxon>Actinomycetes</taxon>
        <taxon>Pseudonocardiales</taxon>
        <taxon>Pseudonocardiaceae</taxon>
    </lineage>
</organism>
<evidence type="ECO:0000256" key="6">
    <source>
        <dbReference type="SAM" id="MobiDB-lite"/>
    </source>
</evidence>
<proteinExistence type="predicted"/>
<feature type="region of interest" description="Disordered" evidence="6">
    <location>
        <begin position="354"/>
        <end position="385"/>
    </location>
</feature>
<evidence type="ECO:0000256" key="3">
    <source>
        <dbReference type="ARBA" id="ARBA00022692"/>
    </source>
</evidence>
<keyword evidence="4 7" id="KW-1133">Transmembrane helix</keyword>
<evidence type="ECO:0000313" key="8">
    <source>
        <dbReference type="EMBL" id="TDV57672.1"/>
    </source>
</evidence>
<dbReference type="AlphaFoldDB" id="A0A4R7W542"/>
<sequence length="385" mass="42270">MSELWARLARMTRGRRIPGLRTGKTTLAAMLSYLAADTIGTSDRPVLAPLTALLVIQVTMYDTVRQSVQRVASVLAGVLVAVGVAALVGLSWWSLGAVVAVTLILGRLMRLGPQLLEVPISAMLVLAVGGDRDVADVRVWETLIGAAVGVLVNLMIAPPLYLRPAGEAVRDLADRIAAFSRDLADVLRKGWSRADADHWLAEVRATDAVERADRVLARAEEGARLNPRAGQTRREQPQLRTALTGLERCQLSLRELCRALLDRVYYVPDEAGAYTPEQRRALADLLDTAADAVSSFDDRDRLKGLLAELVARRDGLVELLMVDPLADAAAWQQHGALLSAVDRLRVEIEASAREPDGPWRPTPLTDRQRRAVRRFTANRRRGRRD</sequence>
<evidence type="ECO:0000256" key="1">
    <source>
        <dbReference type="ARBA" id="ARBA00004651"/>
    </source>
</evidence>
<evidence type="ECO:0000256" key="7">
    <source>
        <dbReference type="SAM" id="Phobius"/>
    </source>
</evidence>
<keyword evidence="2" id="KW-1003">Cell membrane</keyword>
<dbReference type="Pfam" id="PF06081">
    <property type="entry name" value="ArAE_1"/>
    <property type="match status" value="1"/>
</dbReference>
<name>A0A4R7W542_9PSEU</name>
<keyword evidence="3 7" id="KW-0812">Transmembrane</keyword>
<feature type="transmembrane region" description="Helical" evidence="7">
    <location>
        <begin position="142"/>
        <end position="162"/>
    </location>
</feature>
<evidence type="ECO:0000256" key="5">
    <source>
        <dbReference type="ARBA" id="ARBA00023136"/>
    </source>
</evidence>
<dbReference type="GO" id="GO:0005886">
    <property type="term" value="C:plasma membrane"/>
    <property type="evidence" value="ECO:0007669"/>
    <property type="project" value="UniProtKB-SubCell"/>
</dbReference>
<protein>
    <submittedName>
        <fullName evidence="8">Aromatic acid exporter family member 1</fullName>
    </submittedName>
</protein>
<dbReference type="InterPro" id="IPR010343">
    <property type="entry name" value="ArAE_1"/>
</dbReference>
<gene>
    <name evidence="8" type="ORF">CLV71_101545</name>
</gene>
<feature type="transmembrane region" description="Helical" evidence="7">
    <location>
        <begin position="76"/>
        <end position="105"/>
    </location>
</feature>